<feature type="transmembrane region" description="Helical" evidence="7">
    <location>
        <begin position="421"/>
        <end position="443"/>
    </location>
</feature>
<organism evidence="8 9">
    <name type="scientific">[Collinsella] massiliensis</name>
    <dbReference type="NCBI Taxonomy" id="1232426"/>
    <lineage>
        <taxon>Bacteria</taxon>
        <taxon>Bacillati</taxon>
        <taxon>Actinomycetota</taxon>
        <taxon>Coriobacteriia</taxon>
        <taxon>Coriobacteriales</taxon>
        <taxon>Coriobacteriaceae</taxon>
        <taxon>Enorma</taxon>
    </lineage>
</organism>
<accession>A0A1Y3XTY5</accession>
<evidence type="ECO:0000313" key="9">
    <source>
        <dbReference type="Proteomes" id="UP000195781"/>
    </source>
</evidence>
<feature type="transmembrane region" description="Helical" evidence="7">
    <location>
        <begin position="340"/>
        <end position="359"/>
    </location>
</feature>
<evidence type="ECO:0000313" key="8">
    <source>
        <dbReference type="EMBL" id="OUN88581.1"/>
    </source>
</evidence>
<feature type="transmembrane region" description="Helical" evidence="7">
    <location>
        <begin position="141"/>
        <end position="166"/>
    </location>
</feature>
<evidence type="ECO:0000256" key="1">
    <source>
        <dbReference type="ARBA" id="ARBA00004651"/>
    </source>
</evidence>
<keyword evidence="5 7" id="KW-0472">Membrane</keyword>
<keyword evidence="2" id="KW-1003">Cell membrane</keyword>
<dbReference type="InterPro" id="IPR002528">
    <property type="entry name" value="MATE_fam"/>
</dbReference>
<comment type="subcellular location">
    <subcellularLocation>
        <location evidence="1">Cell membrane</location>
        <topology evidence="1">Multi-pass membrane protein</topology>
    </subcellularLocation>
</comment>
<evidence type="ECO:0000256" key="2">
    <source>
        <dbReference type="ARBA" id="ARBA00022475"/>
    </source>
</evidence>
<evidence type="ECO:0000256" key="4">
    <source>
        <dbReference type="ARBA" id="ARBA00022989"/>
    </source>
</evidence>
<feature type="transmembrane region" description="Helical" evidence="7">
    <location>
        <begin position="479"/>
        <end position="501"/>
    </location>
</feature>
<feature type="transmembrane region" description="Helical" evidence="7">
    <location>
        <begin position="380"/>
        <end position="409"/>
    </location>
</feature>
<evidence type="ECO:0000256" key="7">
    <source>
        <dbReference type="SAM" id="Phobius"/>
    </source>
</evidence>
<dbReference type="PANTHER" id="PTHR43823:SF3">
    <property type="entry name" value="MULTIDRUG EXPORT PROTEIN MEPA"/>
    <property type="match status" value="1"/>
</dbReference>
<keyword evidence="4 7" id="KW-1133">Transmembrane helix</keyword>
<dbReference type="Proteomes" id="UP000195781">
    <property type="component" value="Unassembled WGS sequence"/>
</dbReference>
<comment type="caution">
    <text evidence="8">The sequence shown here is derived from an EMBL/GenBank/DDBJ whole genome shotgun (WGS) entry which is preliminary data.</text>
</comment>
<dbReference type="EMBL" id="NFIE01000011">
    <property type="protein sequence ID" value="OUN88581.1"/>
    <property type="molecule type" value="Genomic_DNA"/>
</dbReference>
<dbReference type="RefSeq" id="WP_094335549.1">
    <property type="nucleotide sequence ID" value="NZ_NFIE01000011.1"/>
</dbReference>
<dbReference type="PANTHER" id="PTHR43823">
    <property type="entry name" value="SPORULATION PROTEIN YKVU"/>
    <property type="match status" value="1"/>
</dbReference>
<reference evidence="9" key="1">
    <citation type="submission" date="2017-04" db="EMBL/GenBank/DDBJ databases">
        <title>Function of individual gut microbiota members based on whole genome sequencing of pure cultures obtained from chicken caecum.</title>
        <authorList>
            <person name="Medvecky M."/>
            <person name="Cejkova D."/>
            <person name="Polansky O."/>
            <person name="Karasova D."/>
            <person name="Kubasova T."/>
            <person name="Cizek A."/>
            <person name="Rychlik I."/>
        </authorList>
    </citation>
    <scope>NUCLEOTIDE SEQUENCE [LARGE SCALE GENOMIC DNA]</scope>
    <source>
        <strain evidence="9">An5</strain>
    </source>
</reference>
<feature type="compositionally biased region" description="Low complexity" evidence="6">
    <location>
        <begin position="8"/>
        <end position="38"/>
    </location>
</feature>
<feature type="transmembrane region" description="Helical" evidence="7">
    <location>
        <begin position="58"/>
        <end position="76"/>
    </location>
</feature>
<dbReference type="OrthoDB" id="9811110at2"/>
<evidence type="ECO:0000256" key="6">
    <source>
        <dbReference type="SAM" id="MobiDB-lite"/>
    </source>
</evidence>
<dbReference type="GO" id="GO:0015297">
    <property type="term" value="F:antiporter activity"/>
    <property type="evidence" value="ECO:0007669"/>
    <property type="project" value="InterPro"/>
</dbReference>
<dbReference type="GO" id="GO:0042910">
    <property type="term" value="F:xenobiotic transmembrane transporter activity"/>
    <property type="evidence" value="ECO:0007669"/>
    <property type="project" value="InterPro"/>
</dbReference>
<keyword evidence="3 7" id="KW-0812">Transmembrane</keyword>
<dbReference type="GO" id="GO:0005886">
    <property type="term" value="C:plasma membrane"/>
    <property type="evidence" value="ECO:0007669"/>
    <property type="project" value="UniProtKB-SubCell"/>
</dbReference>
<evidence type="ECO:0008006" key="10">
    <source>
        <dbReference type="Google" id="ProtNLM"/>
    </source>
</evidence>
<feature type="transmembrane region" description="Helical" evidence="7">
    <location>
        <begin position="300"/>
        <end position="320"/>
    </location>
</feature>
<keyword evidence="9" id="KW-1185">Reference proteome</keyword>
<sequence>MTQNTWEQAGDGAQRAATAGDGAQRAATTAVNATTTSTMPQDTPALERSLGTKPVLPLFLRYASVSLLGVIAQIAMVVSEGIVVGNGIGGHGLACMSIVMTFEIVNLSFGSSFGQGVSTVCGKLLGAGDVEGARRAFGQGFWFTFLTALAVATVFFIFTPVIVPHIGATPDILDDTIVAVRIFMVGYPFCITGQMLCQMLRQDERPGLASAIQTAGSVVAATWLVVSVFVFKLGVAGAAAYYAISTGLWFLAIIPFLKRPAQARGAGQKGDRGLLALHEGGVFSIRLSDIAVKPRLMREVCAYGCPIFLVQISSAIYVAFMNGTLGAGGDSEGVASFAVINSYFMYTLNIVCMALAYALQPIAAYNCGAGHRKRLAQLMVDALVVEVVSIGILSTLTSLAAPALCLVFSGGSPGLAEMSAGHVRIVLMLCALGFSSQILSAYFESVGSTARAVVFGVMRYVMFAVPLIALIHATAGADYIWWALPIADGLTFIPVVIVAALEARRLLRS</sequence>
<feature type="transmembrane region" description="Helical" evidence="7">
    <location>
        <begin position="239"/>
        <end position="257"/>
    </location>
</feature>
<evidence type="ECO:0000256" key="3">
    <source>
        <dbReference type="ARBA" id="ARBA00022692"/>
    </source>
</evidence>
<name>A0A1Y3XTY5_9ACTN</name>
<dbReference type="Pfam" id="PF01554">
    <property type="entry name" value="MatE"/>
    <property type="match status" value="2"/>
</dbReference>
<protein>
    <recommendedName>
        <fullName evidence="10">Multidrug transporter MatE</fullName>
    </recommendedName>
</protein>
<feature type="transmembrane region" description="Helical" evidence="7">
    <location>
        <begin position="208"/>
        <end position="233"/>
    </location>
</feature>
<gene>
    <name evidence="8" type="ORF">B5G02_05860</name>
</gene>
<proteinExistence type="predicted"/>
<evidence type="ECO:0000256" key="5">
    <source>
        <dbReference type="ARBA" id="ARBA00023136"/>
    </source>
</evidence>
<dbReference type="AlphaFoldDB" id="A0A1Y3XTY5"/>
<feature type="transmembrane region" description="Helical" evidence="7">
    <location>
        <begin position="452"/>
        <end position="473"/>
    </location>
</feature>
<feature type="transmembrane region" description="Helical" evidence="7">
    <location>
        <begin position="178"/>
        <end position="196"/>
    </location>
</feature>
<feature type="transmembrane region" description="Helical" evidence="7">
    <location>
        <begin position="88"/>
        <end position="109"/>
    </location>
</feature>
<dbReference type="InterPro" id="IPR051327">
    <property type="entry name" value="MATE_MepA_subfamily"/>
</dbReference>
<feature type="region of interest" description="Disordered" evidence="6">
    <location>
        <begin position="1"/>
        <end position="44"/>
    </location>
</feature>